<gene>
    <name evidence="2" type="ORF">BXYJ_LOCUS13607</name>
</gene>
<dbReference type="EMBL" id="CAJFCV020000006">
    <property type="protein sequence ID" value="CAG9128737.1"/>
    <property type="molecule type" value="Genomic_DNA"/>
</dbReference>
<dbReference type="Gene3D" id="3.40.50.11980">
    <property type="match status" value="1"/>
</dbReference>
<keyword evidence="3" id="KW-1185">Reference proteome</keyword>
<feature type="domain" description="RNase NYN" evidence="1">
    <location>
        <begin position="65"/>
        <end position="198"/>
    </location>
</feature>
<accession>A0A7I8X465</accession>
<dbReference type="Pfam" id="PF11977">
    <property type="entry name" value="RNase_Zc3h12a"/>
    <property type="match status" value="1"/>
</dbReference>
<dbReference type="SMR" id="A0A7I8X465"/>
<reference evidence="2" key="1">
    <citation type="submission" date="2020-09" db="EMBL/GenBank/DDBJ databases">
        <authorList>
            <person name="Kikuchi T."/>
        </authorList>
    </citation>
    <scope>NUCLEOTIDE SEQUENCE</scope>
    <source>
        <strain evidence="2">Ka4C1</strain>
    </source>
</reference>
<organism evidence="2 3">
    <name type="scientific">Bursaphelenchus xylophilus</name>
    <name type="common">Pinewood nematode worm</name>
    <name type="synonym">Aphelenchoides xylophilus</name>
    <dbReference type="NCBI Taxonomy" id="6326"/>
    <lineage>
        <taxon>Eukaryota</taxon>
        <taxon>Metazoa</taxon>
        <taxon>Ecdysozoa</taxon>
        <taxon>Nematoda</taxon>
        <taxon>Chromadorea</taxon>
        <taxon>Rhabditida</taxon>
        <taxon>Tylenchina</taxon>
        <taxon>Tylenchomorpha</taxon>
        <taxon>Aphelenchoidea</taxon>
        <taxon>Aphelenchoididae</taxon>
        <taxon>Bursaphelenchus</taxon>
    </lineage>
</organism>
<dbReference type="InterPro" id="IPR021869">
    <property type="entry name" value="RNase_Zc3h12_NYN"/>
</dbReference>
<protein>
    <submittedName>
        <fullName evidence="2">(pine wood nematode) hypothetical protein</fullName>
    </submittedName>
</protein>
<evidence type="ECO:0000259" key="1">
    <source>
        <dbReference type="Pfam" id="PF11977"/>
    </source>
</evidence>
<proteinExistence type="predicted"/>
<evidence type="ECO:0000313" key="3">
    <source>
        <dbReference type="Proteomes" id="UP000659654"/>
    </source>
</evidence>
<evidence type="ECO:0000313" key="2">
    <source>
        <dbReference type="EMBL" id="CAD5233516.1"/>
    </source>
</evidence>
<comment type="caution">
    <text evidence="2">The sequence shown here is derived from an EMBL/GenBank/DDBJ whole genome shotgun (WGS) entry which is preliminary data.</text>
</comment>
<name>A0A7I8X465_BURXY</name>
<dbReference type="Proteomes" id="UP000659654">
    <property type="component" value="Unassembled WGS sequence"/>
</dbReference>
<sequence length="309" mass="35514">MPKTLEIFSKHCGIQITTETTVVLAVDTAQRNMSSQTQATTVFQFTQTSTVSVKREKVPKASPVRRVVVIDGCNVISKCSDRSYSIHTSNNKFNALPILLMVHDLIKRKFEVFVTIKEFFMSPKTVNYVFALEQLRAFEVLHVFPDAVDDDRIILNTAKAYKGSIISNDKFRDRDDGEFGAEKARRMGFRYDADPNYFPNVDNAGKPESKFLFGLKFDYPDLNTKGLCFPGDPDYNEVKKIYDTVGELYLKRIMSITDLMASYIQREQCYALKVRCPPAPFLLPNDMPDFYLYLQKRQSYEARTGWDKK</sequence>
<dbReference type="OrthoDB" id="392925at2759"/>
<dbReference type="AlphaFoldDB" id="A0A7I8X465"/>
<dbReference type="EMBL" id="CAJFDI010000006">
    <property type="protein sequence ID" value="CAD5233516.1"/>
    <property type="molecule type" value="Genomic_DNA"/>
</dbReference>
<dbReference type="Proteomes" id="UP000582659">
    <property type="component" value="Unassembled WGS sequence"/>
</dbReference>